<feature type="region of interest" description="Disordered" evidence="1">
    <location>
        <begin position="1"/>
        <end position="52"/>
    </location>
</feature>
<keyword evidence="3" id="KW-1185">Reference proteome</keyword>
<dbReference type="Proteomes" id="UP000826536">
    <property type="component" value="Segment"/>
</dbReference>
<proteinExistence type="predicted"/>
<evidence type="ECO:0000313" key="2">
    <source>
        <dbReference type="EMBL" id="QYC54950.1"/>
    </source>
</evidence>
<organism evidence="2 3">
    <name type="scientific">Arthrobacter phage Popper</name>
    <dbReference type="NCBI Taxonomy" id="2859633"/>
    <lineage>
        <taxon>Viruses</taxon>
        <taxon>Duplodnaviria</taxon>
        <taxon>Heunggongvirae</taxon>
        <taxon>Uroviricota</taxon>
        <taxon>Caudoviricetes</taxon>
        <taxon>Daemsvirinae</taxon>
        <taxon>Nanditavirus</taxon>
        <taxon>Nanditavirus popper</taxon>
    </lineage>
</organism>
<protein>
    <submittedName>
        <fullName evidence="2">Uncharacterized protein</fullName>
    </submittedName>
</protein>
<dbReference type="EMBL" id="MZ274308">
    <property type="protein sequence ID" value="QYC54950.1"/>
    <property type="molecule type" value="Genomic_DNA"/>
</dbReference>
<evidence type="ECO:0000256" key="1">
    <source>
        <dbReference type="SAM" id="MobiDB-lite"/>
    </source>
</evidence>
<dbReference type="KEGG" id="vg:80034238"/>
<accession>A0AAE7WDA1</accession>
<gene>
    <name evidence="2" type="primary">31</name>
    <name evidence="2" type="ORF">SEA_POPPER_31</name>
</gene>
<dbReference type="RefSeq" id="YP_010761127.1">
    <property type="nucleotide sequence ID" value="NC_073592.1"/>
</dbReference>
<feature type="compositionally biased region" description="Basic and acidic residues" evidence="1">
    <location>
        <begin position="42"/>
        <end position="52"/>
    </location>
</feature>
<sequence>MPGSLSGCVRGPPPPIPWSGSHCPSQRSAGRPPTSLASSSPRSERPTRARAR</sequence>
<name>A0AAE7WDA1_9CAUD</name>
<reference evidence="2" key="1">
    <citation type="submission" date="2021-05" db="EMBL/GenBank/DDBJ databases">
        <authorList>
            <person name="Oduselu T.J."/>
            <person name="Akomolafe A.O."/>
            <person name="Emem I.S."/>
            <person name="Adedeji R.O."/>
            <person name="Ojebola B.M."/>
            <person name="Daramola O.I."/>
            <person name="Olatinwo S.O."/>
            <person name="Taiwo A.E."/>
            <person name="Ayodele I.E."/>
            <person name="Atoyebi A.N."/>
            <person name="Raifu M."/>
            <person name="Adebiyi I."/>
            <person name="Ogunleye V.I."/>
            <person name="Faleye T.O.C."/>
            <person name="Bakarey A.S."/>
            <person name="Adewumi O.M."/>
            <person name="Anetor J.I."/>
            <person name="Ademowo O.G."/>
            <person name="Pollenz R.S."/>
            <person name="Garlena R.A."/>
            <person name="Russell D.A."/>
            <person name="Pope W.H."/>
            <person name="Jacobs-Sera D."/>
            <person name="Hatfull G.F."/>
        </authorList>
    </citation>
    <scope>NUCLEOTIDE SEQUENCE</scope>
</reference>
<dbReference type="GeneID" id="80034238"/>
<evidence type="ECO:0000313" key="3">
    <source>
        <dbReference type="Proteomes" id="UP000826536"/>
    </source>
</evidence>